<dbReference type="STRING" id="576118.SAMN05216216_104137"/>
<dbReference type="InterPro" id="IPR018060">
    <property type="entry name" value="HTH_AraC"/>
</dbReference>
<evidence type="ECO:0000313" key="6">
    <source>
        <dbReference type="Proteomes" id="UP000199008"/>
    </source>
</evidence>
<dbReference type="Pfam" id="PF12833">
    <property type="entry name" value="HTH_18"/>
    <property type="match status" value="1"/>
</dbReference>
<dbReference type="PANTHER" id="PTHR47504">
    <property type="entry name" value="RIGHT ORIGIN-BINDING PROTEIN"/>
    <property type="match status" value="1"/>
</dbReference>
<dbReference type="SUPFAM" id="SSF46689">
    <property type="entry name" value="Homeodomain-like"/>
    <property type="match status" value="2"/>
</dbReference>
<evidence type="ECO:0000256" key="2">
    <source>
        <dbReference type="ARBA" id="ARBA00023125"/>
    </source>
</evidence>
<proteinExistence type="predicted"/>
<dbReference type="PROSITE" id="PS01124">
    <property type="entry name" value="HTH_ARAC_FAMILY_2"/>
    <property type="match status" value="1"/>
</dbReference>
<feature type="domain" description="HTH araC/xylS-type" evidence="4">
    <location>
        <begin position="15"/>
        <end position="113"/>
    </location>
</feature>
<keyword evidence="6" id="KW-1185">Reference proteome</keyword>
<dbReference type="AlphaFoldDB" id="A0A1G9CPH0"/>
<accession>A0A1G9CPH0</accession>
<evidence type="ECO:0000256" key="3">
    <source>
        <dbReference type="ARBA" id="ARBA00023163"/>
    </source>
</evidence>
<dbReference type="GO" id="GO:0003700">
    <property type="term" value="F:DNA-binding transcription factor activity"/>
    <property type="evidence" value="ECO:0007669"/>
    <property type="project" value="InterPro"/>
</dbReference>
<dbReference type="PANTHER" id="PTHR47504:SF5">
    <property type="entry name" value="RIGHT ORIGIN-BINDING PROTEIN"/>
    <property type="match status" value="1"/>
</dbReference>
<dbReference type="Gene3D" id="1.10.10.60">
    <property type="entry name" value="Homeodomain-like"/>
    <property type="match status" value="2"/>
</dbReference>
<gene>
    <name evidence="5" type="ORF">SAMN05216216_104137</name>
</gene>
<dbReference type="InterPro" id="IPR011256">
    <property type="entry name" value="Reg_factor_effector_dom_sf"/>
</dbReference>
<dbReference type="Gene3D" id="3.20.80.10">
    <property type="entry name" value="Regulatory factor, effector binding domain"/>
    <property type="match status" value="1"/>
</dbReference>
<dbReference type="InterPro" id="IPR050959">
    <property type="entry name" value="MarA-like"/>
</dbReference>
<name>A0A1G9CPH0_9BACL</name>
<protein>
    <submittedName>
        <fullName evidence="5">AraC-type DNA-binding protein</fullName>
    </submittedName>
</protein>
<dbReference type="Proteomes" id="UP000199008">
    <property type="component" value="Unassembled WGS sequence"/>
</dbReference>
<dbReference type="EMBL" id="FNFY01000004">
    <property type="protein sequence ID" value="SDK53497.1"/>
    <property type="molecule type" value="Genomic_DNA"/>
</dbReference>
<keyword evidence="1" id="KW-0805">Transcription regulation</keyword>
<evidence type="ECO:0000259" key="4">
    <source>
        <dbReference type="PROSITE" id="PS01124"/>
    </source>
</evidence>
<sequence length="287" mass="33942">MKVASGTMETVNFIEKFIIYIEDHLRERIDYNEALYDLGVEPKSFITIFTSLVGMTPYEYQHKRRMTEVAYELYEGHRRLIDIAKYYGYRNVDEFKDLYKNTMGISPYETERYIRQLDLLERITFEIVPVDSPKYPTKTVYVGSFRIVGITQYFSINDYSREEKLSMLKQLEKDGVIDELLNYNTGQVKGIIMHERVVKDEMELMIGVSSIDATPFNETYTESSDFTIFEGTGKAGPLIEDIYQYIFRRWRFKMNRDLNCNFSIEVIKSPFDVDYSDSKLQVWQSLE</sequence>
<keyword evidence="3" id="KW-0804">Transcription</keyword>
<reference evidence="6" key="1">
    <citation type="submission" date="2016-10" db="EMBL/GenBank/DDBJ databases">
        <authorList>
            <person name="Varghese N."/>
            <person name="Submissions S."/>
        </authorList>
    </citation>
    <scope>NUCLEOTIDE SEQUENCE [LARGE SCALE GENOMIC DNA]</scope>
    <source>
        <strain evidence="6">CGMCC 1.8895</strain>
    </source>
</reference>
<dbReference type="GO" id="GO:0043565">
    <property type="term" value="F:sequence-specific DNA binding"/>
    <property type="evidence" value="ECO:0007669"/>
    <property type="project" value="InterPro"/>
</dbReference>
<evidence type="ECO:0000313" key="5">
    <source>
        <dbReference type="EMBL" id="SDK53497.1"/>
    </source>
</evidence>
<evidence type="ECO:0000256" key="1">
    <source>
        <dbReference type="ARBA" id="ARBA00023015"/>
    </source>
</evidence>
<keyword evidence="2 5" id="KW-0238">DNA-binding</keyword>
<dbReference type="SMART" id="SM00342">
    <property type="entry name" value="HTH_ARAC"/>
    <property type="match status" value="1"/>
</dbReference>
<organism evidence="5 6">
    <name type="scientific">Lacicoccus qingdaonensis</name>
    <dbReference type="NCBI Taxonomy" id="576118"/>
    <lineage>
        <taxon>Bacteria</taxon>
        <taxon>Bacillati</taxon>
        <taxon>Bacillota</taxon>
        <taxon>Bacilli</taxon>
        <taxon>Bacillales</taxon>
        <taxon>Salinicoccaceae</taxon>
        <taxon>Lacicoccus</taxon>
    </lineage>
</organism>
<dbReference type="InterPro" id="IPR009057">
    <property type="entry name" value="Homeodomain-like_sf"/>
</dbReference>